<sequence>MIDIKQTPDGDIDLSTNDLFYSESTEQHQRDILLCGKGHFKETPLVGVSAIDYLNDESPDNFLRAVRKKFARDGMKVKSLSLKAGELSINAVYLE</sequence>
<name>A0A5J4R0N2_9ZZZZ</name>
<organism evidence="1">
    <name type="scientific">termite gut metagenome</name>
    <dbReference type="NCBI Taxonomy" id="433724"/>
    <lineage>
        <taxon>unclassified sequences</taxon>
        <taxon>metagenomes</taxon>
        <taxon>organismal metagenomes</taxon>
    </lineage>
</organism>
<dbReference type="EMBL" id="SNRY01002027">
    <property type="protein sequence ID" value="KAA6327239.1"/>
    <property type="molecule type" value="Genomic_DNA"/>
</dbReference>
<proteinExistence type="predicted"/>
<dbReference type="AlphaFoldDB" id="A0A5J4R0N2"/>
<gene>
    <name evidence="1" type="ORF">EZS27_023764</name>
</gene>
<protein>
    <recommendedName>
        <fullName evidence="2">Oxidase</fullName>
    </recommendedName>
</protein>
<accession>A0A5J4R0N2</accession>
<evidence type="ECO:0008006" key="2">
    <source>
        <dbReference type="Google" id="ProtNLM"/>
    </source>
</evidence>
<comment type="caution">
    <text evidence="1">The sequence shown here is derived from an EMBL/GenBank/DDBJ whole genome shotgun (WGS) entry which is preliminary data.</text>
</comment>
<evidence type="ECO:0000313" key="1">
    <source>
        <dbReference type="EMBL" id="KAA6327239.1"/>
    </source>
</evidence>
<reference evidence="1" key="1">
    <citation type="submission" date="2019-03" db="EMBL/GenBank/DDBJ databases">
        <title>Single cell metagenomics reveals metabolic interactions within the superorganism composed of flagellate Streblomastix strix and complex community of Bacteroidetes bacteria on its surface.</title>
        <authorList>
            <person name="Treitli S.C."/>
            <person name="Kolisko M."/>
            <person name="Husnik F."/>
            <person name="Keeling P."/>
            <person name="Hampl V."/>
        </authorList>
    </citation>
    <scope>NUCLEOTIDE SEQUENCE</scope>
    <source>
        <strain evidence="1">STM</strain>
    </source>
</reference>